<reference evidence="2" key="1">
    <citation type="submission" date="2017-08" db="EMBL/GenBank/DDBJ databases">
        <title>Direct submision.</title>
        <authorList>
            <person name="Kim S.-J."/>
            <person name="Rhee S.-K."/>
        </authorList>
    </citation>
    <scope>NUCLEOTIDE SEQUENCE [LARGE SCALE GENOMIC DNA]</scope>
    <source>
        <strain evidence="2">GI5</strain>
    </source>
</reference>
<organism evidence="1 2">
    <name type="scientific">Ketobacter alkanivorans</name>
    <dbReference type="NCBI Taxonomy" id="1917421"/>
    <lineage>
        <taxon>Bacteria</taxon>
        <taxon>Pseudomonadati</taxon>
        <taxon>Pseudomonadota</taxon>
        <taxon>Gammaproteobacteria</taxon>
        <taxon>Pseudomonadales</taxon>
        <taxon>Ketobacteraceae</taxon>
        <taxon>Ketobacter</taxon>
    </lineage>
</organism>
<keyword evidence="2" id="KW-1185">Reference proteome</keyword>
<sequence length="190" mass="20848">MLFAVVSLGSSLSAQAEEVVPATKALQSTPEEAVVSPGGVSRPPVSSTAARKELQRLMDEGVKMLAQELVTEGTFYPFVTMIGHDNEVRLIGTPASLRVDSPEQAVQAMVQKTRQLAKERRIRGAAFFMDYMATREDNGFSQAGIRVELNHIHPDALSVFIPYSVTDDKKLRLLTPQYKEGKNVVFDGQP</sequence>
<dbReference type="KEGG" id="kak:Kalk_04695"/>
<evidence type="ECO:0000313" key="1">
    <source>
        <dbReference type="EMBL" id="AUM11758.1"/>
    </source>
</evidence>
<protein>
    <submittedName>
        <fullName evidence="1">Uncharacterized protein</fullName>
    </submittedName>
</protein>
<evidence type="ECO:0000313" key="2">
    <source>
        <dbReference type="Proteomes" id="UP000235116"/>
    </source>
</evidence>
<name>A0A2K9LHB0_9GAMM</name>
<accession>A0A2K9LHB0</accession>
<dbReference type="EMBL" id="CP022684">
    <property type="protein sequence ID" value="AUM11758.1"/>
    <property type="molecule type" value="Genomic_DNA"/>
</dbReference>
<dbReference type="AlphaFoldDB" id="A0A2K9LHB0"/>
<gene>
    <name evidence="1" type="ORF">Kalk_04695</name>
</gene>
<proteinExistence type="predicted"/>
<dbReference type="Proteomes" id="UP000235116">
    <property type="component" value="Chromosome"/>
</dbReference>